<feature type="domain" description="Cytochrome c" evidence="8">
    <location>
        <begin position="78"/>
        <end position="157"/>
    </location>
</feature>
<reference evidence="9 10" key="1">
    <citation type="submission" date="2024-11" db="EMBL/GenBank/DDBJ databases">
        <title>First Report of Moraxella oculi in Brazil in an Infectious Bovine Keratoconjunctivitis Outbreak.</title>
        <authorList>
            <person name="Carvalho C.V."/>
            <person name="Domingues R."/>
            <person name="Coutinho C."/>
            <person name="Honorio N.T.B.S."/>
            <person name="Faza D.R.L.R."/>
            <person name="Carvalho W.A."/>
            <person name="Machado A.B.F."/>
            <person name="Martins M.F."/>
            <person name="Gaspar E.B."/>
        </authorList>
    </citation>
    <scope>NUCLEOTIDE SEQUENCE [LARGE SCALE GENOMIC DNA]</scope>
    <source>
        <strain evidence="9 10">2117LE</strain>
    </source>
</reference>
<evidence type="ECO:0000256" key="3">
    <source>
        <dbReference type="ARBA" id="ARBA00022723"/>
    </source>
</evidence>
<keyword evidence="5 6" id="KW-0408">Iron</keyword>
<evidence type="ECO:0000313" key="10">
    <source>
        <dbReference type="Proteomes" id="UP001624684"/>
    </source>
</evidence>
<protein>
    <submittedName>
        <fullName evidence="9">C-type cytochrome</fullName>
    </submittedName>
</protein>
<accession>A0ABW8U321</accession>
<keyword evidence="1" id="KW-0813">Transport</keyword>
<dbReference type="EMBL" id="JBJJXE010000001">
    <property type="protein sequence ID" value="MFL1731409.1"/>
    <property type="molecule type" value="Genomic_DNA"/>
</dbReference>
<keyword evidence="10" id="KW-1185">Reference proteome</keyword>
<dbReference type="Gene3D" id="1.10.760.10">
    <property type="entry name" value="Cytochrome c-like domain"/>
    <property type="match status" value="1"/>
</dbReference>
<evidence type="ECO:0000256" key="5">
    <source>
        <dbReference type="ARBA" id="ARBA00023004"/>
    </source>
</evidence>
<dbReference type="PROSITE" id="PS51257">
    <property type="entry name" value="PROKAR_LIPOPROTEIN"/>
    <property type="match status" value="1"/>
</dbReference>
<gene>
    <name evidence="9" type="ORF">ACJHVH_00110</name>
</gene>
<dbReference type="Pfam" id="PF13442">
    <property type="entry name" value="Cytochrome_CBB3"/>
    <property type="match status" value="1"/>
</dbReference>
<keyword evidence="4" id="KW-0249">Electron transport</keyword>
<dbReference type="InterPro" id="IPR009056">
    <property type="entry name" value="Cyt_c-like_dom"/>
</dbReference>
<sequence length="158" mass="17153">MKYPVRQFFLSFIAASSVGITACGTDEQSVKQSEPASYPKQSADEKAKVVQPPVHADTSANVSNPDSEPTIKVASGSLSVQEGKKRYEQTCKVCHDQGLLDAPKLSDKAAWARRLDKGVEVLYQHAAKGFNKMPAQAVGTVSEEEVHAAVDYMIEQIK</sequence>
<dbReference type="SUPFAM" id="SSF46626">
    <property type="entry name" value="Cytochrome c"/>
    <property type="match status" value="1"/>
</dbReference>
<evidence type="ECO:0000256" key="2">
    <source>
        <dbReference type="ARBA" id="ARBA00022617"/>
    </source>
</evidence>
<comment type="caution">
    <text evidence="9">The sequence shown here is derived from an EMBL/GenBank/DDBJ whole genome shotgun (WGS) entry which is preliminary data.</text>
</comment>
<dbReference type="PROSITE" id="PS51007">
    <property type="entry name" value="CYTC"/>
    <property type="match status" value="1"/>
</dbReference>
<evidence type="ECO:0000256" key="7">
    <source>
        <dbReference type="SAM" id="MobiDB-lite"/>
    </source>
</evidence>
<name>A0ABW8U321_9GAMM</name>
<feature type="region of interest" description="Disordered" evidence="7">
    <location>
        <begin position="26"/>
        <end position="70"/>
    </location>
</feature>
<evidence type="ECO:0000256" key="6">
    <source>
        <dbReference type="PROSITE-ProRule" id="PRU00433"/>
    </source>
</evidence>
<evidence type="ECO:0000313" key="9">
    <source>
        <dbReference type="EMBL" id="MFL1731409.1"/>
    </source>
</evidence>
<dbReference type="PANTHER" id="PTHR40942">
    <property type="match status" value="1"/>
</dbReference>
<proteinExistence type="predicted"/>
<feature type="compositionally biased region" description="Polar residues" evidence="7">
    <location>
        <begin position="58"/>
        <end position="67"/>
    </location>
</feature>
<dbReference type="PRINTS" id="PR00607">
    <property type="entry name" value="CYTCHROMECIE"/>
</dbReference>
<evidence type="ECO:0000256" key="4">
    <source>
        <dbReference type="ARBA" id="ARBA00022982"/>
    </source>
</evidence>
<dbReference type="InterPro" id="IPR036909">
    <property type="entry name" value="Cyt_c-like_dom_sf"/>
</dbReference>
<evidence type="ECO:0000256" key="1">
    <source>
        <dbReference type="ARBA" id="ARBA00022448"/>
    </source>
</evidence>
<keyword evidence="3 6" id="KW-0479">Metal-binding</keyword>
<keyword evidence="2 6" id="KW-0349">Heme</keyword>
<feature type="compositionally biased region" description="Polar residues" evidence="7">
    <location>
        <begin position="26"/>
        <end position="35"/>
    </location>
</feature>
<evidence type="ECO:0000259" key="8">
    <source>
        <dbReference type="PROSITE" id="PS51007"/>
    </source>
</evidence>
<organism evidence="9 10">
    <name type="scientific">Moraxella oculi</name>
    <dbReference type="NCBI Taxonomy" id="2940516"/>
    <lineage>
        <taxon>Bacteria</taxon>
        <taxon>Pseudomonadati</taxon>
        <taxon>Pseudomonadota</taxon>
        <taxon>Gammaproteobacteria</taxon>
        <taxon>Moraxellales</taxon>
        <taxon>Moraxellaceae</taxon>
        <taxon>Moraxella</taxon>
    </lineage>
</organism>
<dbReference type="PANTHER" id="PTHR40942:SF4">
    <property type="entry name" value="CYTOCHROME C5"/>
    <property type="match status" value="1"/>
</dbReference>
<dbReference type="InterPro" id="IPR002323">
    <property type="entry name" value="Cyt_CIE"/>
</dbReference>
<dbReference type="Proteomes" id="UP001624684">
    <property type="component" value="Unassembled WGS sequence"/>
</dbReference>
<dbReference type="RefSeq" id="WP_249098336.1">
    <property type="nucleotide sequence ID" value="NZ_JAMBAQ010000003.1"/>
</dbReference>